<evidence type="ECO:0000256" key="1">
    <source>
        <dbReference type="SAM" id="SignalP"/>
    </source>
</evidence>
<feature type="signal peptide" evidence="1">
    <location>
        <begin position="1"/>
        <end position="17"/>
    </location>
</feature>
<protein>
    <recommendedName>
        <fullName evidence="4">Cell wall protein</fullName>
    </recommendedName>
</protein>
<proteinExistence type="predicted"/>
<dbReference type="STRING" id="1173701.A0A066WXZ3"/>
<feature type="chain" id="PRO_5001633365" description="Cell wall protein" evidence="1">
    <location>
        <begin position="18"/>
        <end position="242"/>
    </location>
</feature>
<evidence type="ECO:0000313" key="2">
    <source>
        <dbReference type="EMBL" id="KDN60284.1"/>
    </source>
</evidence>
<dbReference type="eggNOG" id="ENOG502R6X7">
    <property type="taxonomic scope" value="Eukaryota"/>
</dbReference>
<name>A0A066WXZ3_COLSU</name>
<evidence type="ECO:0000313" key="3">
    <source>
        <dbReference type="Proteomes" id="UP000027238"/>
    </source>
</evidence>
<sequence length="242" mass="25193">MKLSILVSSLSLTFACAAPSSQIAKRDENTAAIQTAILRVATASTDVDAAIRALTPSPMDAQRLVFSIFSLETALTQARTDILPTQPVSIIDNSVVQSAVDTMVKSYKILVLTSILHRSATDQVKLTSDIFKTYMNQRQLSAVLVQALVTKIPAENVAATTAAFDEFGATLAAGIGTLGSAPVTASPSQASAPKALPLTAHLNDSPSVDSDVDGMVIAIGDTAEDTAIAAAMRDMDISLSDV</sequence>
<comment type="caution">
    <text evidence="2">The sequence shown here is derived from an EMBL/GenBank/DDBJ whole genome shotgun (WGS) entry which is preliminary data.</text>
</comment>
<dbReference type="PROSITE" id="PS51257">
    <property type="entry name" value="PROKAR_LIPOPROTEIN"/>
    <property type="match status" value="1"/>
</dbReference>
<dbReference type="OrthoDB" id="4848740at2759"/>
<accession>A0A066WXZ3</accession>
<gene>
    <name evidence="2" type="ORF">CSUB01_09769</name>
</gene>
<reference evidence="3" key="1">
    <citation type="journal article" date="2014" name="Genome Announc.">
        <title>Draft genome sequence of Colletotrichum sublineola, a destructive pathogen of cultivated sorghum.</title>
        <authorList>
            <person name="Baroncelli R."/>
            <person name="Sanz-Martin J.M."/>
            <person name="Rech G.E."/>
            <person name="Sukno S.A."/>
            <person name="Thon M.R."/>
        </authorList>
    </citation>
    <scope>NUCLEOTIDE SEQUENCE [LARGE SCALE GENOMIC DNA]</scope>
    <source>
        <strain evidence="3">TX430BB</strain>
    </source>
</reference>
<evidence type="ECO:0008006" key="4">
    <source>
        <dbReference type="Google" id="ProtNLM"/>
    </source>
</evidence>
<organism evidence="2 3">
    <name type="scientific">Colletotrichum sublineola</name>
    <name type="common">Sorghum anthracnose fungus</name>
    <dbReference type="NCBI Taxonomy" id="1173701"/>
    <lineage>
        <taxon>Eukaryota</taxon>
        <taxon>Fungi</taxon>
        <taxon>Dikarya</taxon>
        <taxon>Ascomycota</taxon>
        <taxon>Pezizomycotina</taxon>
        <taxon>Sordariomycetes</taxon>
        <taxon>Hypocreomycetidae</taxon>
        <taxon>Glomerellales</taxon>
        <taxon>Glomerellaceae</taxon>
        <taxon>Colletotrichum</taxon>
        <taxon>Colletotrichum graminicola species complex</taxon>
    </lineage>
</organism>
<dbReference type="AlphaFoldDB" id="A0A066WXZ3"/>
<dbReference type="Proteomes" id="UP000027238">
    <property type="component" value="Unassembled WGS sequence"/>
</dbReference>
<dbReference type="OMA" id="MRDMDIS"/>
<keyword evidence="1" id="KW-0732">Signal</keyword>
<dbReference type="EMBL" id="JMSE01001532">
    <property type="protein sequence ID" value="KDN60284.1"/>
    <property type="molecule type" value="Genomic_DNA"/>
</dbReference>
<keyword evidence="3" id="KW-1185">Reference proteome</keyword>
<dbReference type="HOGENOM" id="CLU_1147134_0_0_1"/>